<evidence type="ECO:0000256" key="1">
    <source>
        <dbReference type="SAM" id="Coils"/>
    </source>
</evidence>
<feature type="coiled-coil region" evidence="1">
    <location>
        <begin position="237"/>
        <end position="264"/>
    </location>
</feature>
<dbReference type="EMBL" id="KU594607">
    <property type="protein sequence ID" value="AMO43378.1"/>
    <property type="molecule type" value="Genomic_DNA"/>
</dbReference>
<dbReference type="Proteomes" id="UP000225786">
    <property type="component" value="Segment"/>
</dbReference>
<evidence type="ECO:0000313" key="4">
    <source>
        <dbReference type="Proteomes" id="UP000225786"/>
    </source>
</evidence>
<dbReference type="InterPro" id="IPR027417">
    <property type="entry name" value="P-loop_NTPase"/>
</dbReference>
<dbReference type="Gene3D" id="3.40.50.300">
    <property type="entry name" value="P-loop containing nucleotide triphosphate hydrolases"/>
    <property type="match status" value="2"/>
</dbReference>
<dbReference type="PANTHER" id="PTHR32114:SF2">
    <property type="entry name" value="ABC TRANSPORTER ABCH.3"/>
    <property type="match status" value="1"/>
</dbReference>
<dbReference type="GO" id="GO:0006302">
    <property type="term" value="P:double-strand break repair"/>
    <property type="evidence" value="ECO:0007669"/>
    <property type="project" value="InterPro"/>
</dbReference>
<protein>
    <submittedName>
        <fullName evidence="3">Recombination-related endonuclease</fullName>
    </submittedName>
</protein>
<keyword evidence="3" id="KW-0255">Endonuclease</keyword>
<keyword evidence="1" id="KW-0175">Coiled coil</keyword>
<dbReference type="GO" id="GO:0016887">
    <property type="term" value="F:ATP hydrolysis activity"/>
    <property type="evidence" value="ECO:0007669"/>
    <property type="project" value="InterPro"/>
</dbReference>
<feature type="coiled-coil region" evidence="1">
    <location>
        <begin position="359"/>
        <end position="410"/>
    </location>
</feature>
<accession>A0A127KN63</accession>
<keyword evidence="3" id="KW-0378">Hydrolase</keyword>
<organism evidence="3 4">
    <name type="scientific">Cyanophage S-RIM44</name>
    <dbReference type="NCBI Taxonomy" id="1278485"/>
    <lineage>
        <taxon>Viruses</taxon>
        <taxon>Duplodnaviria</taxon>
        <taxon>Heunggongvirae</taxon>
        <taxon>Uroviricota</taxon>
        <taxon>Caudoviricetes</taxon>
        <taxon>Pantevenvirales</taxon>
        <taxon>Kyanoviridae</taxon>
        <taxon>Vellamovirus</taxon>
        <taxon>Vellamovirus rhodeisland44</taxon>
    </lineage>
</organism>
<dbReference type="GO" id="GO:0004519">
    <property type="term" value="F:endonuclease activity"/>
    <property type="evidence" value="ECO:0007669"/>
    <property type="project" value="UniProtKB-KW"/>
</dbReference>
<dbReference type="Pfam" id="PF02463">
    <property type="entry name" value="SMC_N"/>
    <property type="match status" value="1"/>
</dbReference>
<dbReference type="PANTHER" id="PTHR32114">
    <property type="entry name" value="ABC TRANSPORTER ABCH.3"/>
    <property type="match status" value="1"/>
</dbReference>
<sequence>MIIFKTIRWKNFLSTGNVFTEVDLTTCKTNLIVGENGAGKSTILDALTFSLFGKPFRKINKPMLVNSINEKDCVTEIEFSIGKNEFKVVRGIKPNKFEIYNNGQVWNQESTLVDQQKNFEQNVLKMNYKSFTQIVVLGSSTFVPFMRLPIAQRREIIEDILDIQIFSTMNVLLKDKIRDNREEIKDFDYQVDLIKEKVSIQKSHLLELDKKNRADISKKEEKISELLKDENKQHVFIKETSDVIEKLNEQIDEYSTSSNKLKKLNTFLIKLSSKLQTCQKEHQFFEKNHVCPTCTQDLSDEFRTDKISSGKTKLDELTVGYNDILSAIGEEENRFNKWNELSTEITSNNQQISQANFQINQIRKSIVDVEKDIKDLESGGGDKKHAFTKLETLVEEKKELNLQLSESKKDKDMLSVAAGLLKDNGIKTRIIKKYLPVMNKLINQYLQGMDFYVNFTLDENFEETIKSRFRDQFSYASFSEGEKSRIDIALLLTWRSIAKLKNSVDTNLLILDEIFDGSLDQQGGSDLGWILRNFDDSISVFVISHKEQMNDKYDRTLNVEKVKNYSVVRETISKLD</sequence>
<feature type="domain" description="RecF/RecN/SMC N-terminal" evidence="2">
    <location>
        <begin position="5"/>
        <end position="564"/>
    </location>
</feature>
<name>A0A127KN63_9CAUD</name>
<keyword evidence="3" id="KW-0540">Nuclease</keyword>
<evidence type="ECO:0000259" key="2">
    <source>
        <dbReference type="Pfam" id="PF02463"/>
    </source>
</evidence>
<reference evidence="3 4" key="1">
    <citation type="submission" date="2016-01" db="EMBL/GenBank/DDBJ databases">
        <title>The genomic content and context of auxiliary metabolic genes in marine cyanophages.</title>
        <authorList>
            <person name="Marston M.F."/>
            <person name="Martiny J.B.H."/>
            <person name="Crummett L.T."/>
        </authorList>
    </citation>
    <scope>NUCLEOTIDE SEQUENCE [LARGE SCALE GENOMIC DNA]</scope>
    <source>
        <strain evidence="3">W2_07_0710</strain>
    </source>
</reference>
<dbReference type="InterPro" id="IPR003395">
    <property type="entry name" value="RecF/RecN/SMC_N"/>
</dbReference>
<evidence type="ECO:0000313" key="3">
    <source>
        <dbReference type="EMBL" id="AMO43378.1"/>
    </source>
</evidence>
<proteinExistence type="predicted"/>
<gene>
    <name evidence="3" type="ORF">W270710_134</name>
</gene>
<dbReference type="SUPFAM" id="SSF52540">
    <property type="entry name" value="P-loop containing nucleoside triphosphate hydrolases"/>
    <property type="match status" value="1"/>
</dbReference>